<feature type="region of interest" description="Disordered" evidence="1">
    <location>
        <begin position="106"/>
        <end position="128"/>
    </location>
</feature>
<sequence>MAGVYSQRCQSSSPLKAGPIGPHSKRFLTTLGPLGQRTLQDNINAAGEIDGAGVSEPDMSSLASETKRPTILEQGLNELNEHSKALGSGCNSKVLWSSPPSTFGSTVASISSSTLSTPSSSSPSLRSSRSLSGVLAEHFTPAHLPRQTPLQESFCTHSSISQPQAQQQVQPILFHNHLHHNPNPSHNTSQQEPNQHPISISQCQHHLQGPGSHSLHSSTSAQLVPQVFEYHVADTNRTWNELP</sequence>
<protein>
    <submittedName>
        <fullName evidence="2">Uncharacterized protein</fullName>
    </submittedName>
</protein>
<dbReference type="AlphaFoldDB" id="A0A448WP46"/>
<organism evidence="2 3">
    <name type="scientific">Protopolystoma xenopodis</name>
    <dbReference type="NCBI Taxonomy" id="117903"/>
    <lineage>
        <taxon>Eukaryota</taxon>
        <taxon>Metazoa</taxon>
        <taxon>Spiralia</taxon>
        <taxon>Lophotrochozoa</taxon>
        <taxon>Platyhelminthes</taxon>
        <taxon>Monogenea</taxon>
        <taxon>Polyopisthocotylea</taxon>
        <taxon>Polystomatidea</taxon>
        <taxon>Polystomatidae</taxon>
        <taxon>Protopolystoma</taxon>
    </lineage>
</organism>
<dbReference type="Proteomes" id="UP000784294">
    <property type="component" value="Unassembled WGS sequence"/>
</dbReference>
<name>A0A448WP46_9PLAT</name>
<reference evidence="2" key="1">
    <citation type="submission" date="2018-11" db="EMBL/GenBank/DDBJ databases">
        <authorList>
            <consortium name="Pathogen Informatics"/>
        </authorList>
    </citation>
    <scope>NUCLEOTIDE SEQUENCE</scope>
</reference>
<gene>
    <name evidence="2" type="ORF">PXEA_LOCUS9953</name>
</gene>
<evidence type="ECO:0000313" key="3">
    <source>
        <dbReference type="Proteomes" id="UP000784294"/>
    </source>
</evidence>
<comment type="caution">
    <text evidence="2">The sequence shown here is derived from an EMBL/GenBank/DDBJ whole genome shotgun (WGS) entry which is preliminary data.</text>
</comment>
<evidence type="ECO:0000313" key="2">
    <source>
        <dbReference type="EMBL" id="VEL16513.1"/>
    </source>
</evidence>
<dbReference type="EMBL" id="CAAALY010028739">
    <property type="protein sequence ID" value="VEL16513.1"/>
    <property type="molecule type" value="Genomic_DNA"/>
</dbReference>
<feature type="region of interest" description="Disordered" evidence="1">
    <location>
        <begin position="176"/>
        <end position="196"/>
    </location>
</feature>
<proteinExistence type="predicted"/>
<accession>A0A448WP46</accession>
<keyword evidence="3" id="KW-1185">Reference proteome</keyword>
<evidence type="ECO:0000256" key="1">
    <source>
        <dbReference type="SAM" id="MobiDB-lite"/>
    </source>
</evidence>
<feature type="region of interest" description="Disordered" evidence="1">
    <location>
        <begin position="1"/>
        <end position="24"/>
    </location>
</feature>